<evidence type="ECO:0000256" key="8">
    <source>
        <dbReference type="PIRNR" id="PIRNR028865"/>
    </source>
</evidence>
<dbReference type="GO" id="GO:0012507">
    <property type="term" value="C:ER to Golgi transport vesicle membrane"/>
    <property type="evidence" value="ECO:0007669"/>
    <property type="project" value="TreeGrafter"/>
</dbReference>
<name>A0A445DUD3_ARAHY</name>
<comment type="subcellular location">
    <subcellularLocation>
        <location evidence="1">Golgi apparatus membrane</location>
        <topology evidence="1">Single-pass type IV membrane protein</topology>
    </subcellularLocation>
</comment>
<accession>A0A445DUD3</accession>
<keyword evidence="3 9" id="KW-0812">Transmembrane</keyword>
<dbReference type="GO" id="GO:0005789">
    <property type="term" value="C:endoplasmic reticulum membrane"/>
    <property type="evidence" value="ECO:0007669"/>
    <property type="project" value="TreeGrafter"/>
</dbReference>
<evidence type="ECO:0000313" key="10">
    <source>
        <dbReference type="EMBL" id="RYR66790.1"/>
    </source>
</evidence>
<evidence type="ECO:0000256" key="7">
    <source>
        <dbReference type="ARBA" id="ARBA00023136"/>
    </source>
</evidence>
<keyword evidence="5 9" id="KW-1133">Transmembrane helix</keyword>
<evidence type="ECO:0000256" key="9">
    <source>
        <dbReference type="SAM" id="Phobius"/>
    </source>
</evidence>
<evidence type="ECO:0000256" key="4">
    <source>
        <dbReference type="ARBA" id="ARBA00022927"/>
    </source>
</evidence>
<dbReference type="AlphaFoldDB" id="A0A445DUD3"/>
<dbReference type="GO" id="GO:0000149">
    <property type="term" value="F:SNARE binding"/>
    <property type="evidence" value="ECO:0007669"/>
    <property type="project" value="TreeGrafter"/>
</dbReference>
<dbReference type="PIRSF" id="PIRSF028865">
    <property type="entry name" value="Membrin-2"/>
    <property type="match status" value="1"/>
</dbReference>
<evidence type="ECO:0000256" key="1">
    <source>
        <dbReference type="ARBA" id="ARBA00004409"/>
    </source>
</evidence>
<dbReference type="EMBL" id="SDMP01000003">
    <property type="protein sequence ID" value="RYR66790.1"/>
    <property type="molecule type" value="Genomic_DNA"/>
</dbReference>
<keyword evidence="11" id="KW-1185">Reference proteome</keyword>
<keyword evidence="7 8" id="KW-0472">Membrane</keyword>
<comment type="caution">
    <text evidence="10">The sequence shown here is derived from an EMBL/GenBank/DDBJ whole genome shotgun (WGS) entry which is preliminary data.</text>
</comment>
<dbReference type="GO" id="GO:0031902">
    <property type="term" value="C:late endosome membrane"/>
    <property type="evidence" value="ECO:0007669"/>
    <property type="project" value="TreeGrafter"/>
</dbReference>
<evidence type="ECO:0000256" key="2">
    <source>
        <dbReference type="ARBA" id="ARBA00022448"/>
    </source>
</evidence>
<evidence type="ECO:0000256" key="3">
    <source>
        <dbReference type="ARBA" id="ARBA00022692"/>
    </source>
</evidence>
<keyword evidence="2 8" id="KW-0813">Transport</keyword>
<dbReference type="GO" id="GO:0006906">
    <property type="term" value="P:vesicle fusion"/>
    <property type="evidence" value="ECO:0007669"/>
    <property type="project" value="TreeGrafter"/>
</dbReference>
<feature type="transmembrane region" description="Helical" evidence="9">
    <location>
        <begin position="205"/>
        <end position="221"/>
    </location>
</feature>
<reference evidence="10 11" key="1">
    <citation type="submission" date="2019-01" db="EMBL/GenBank/DDBJ databases">
        <title>Sequencing of cultivated peanut Arachis hypogaea provides insights into genome evolution and oil improvement.</title>
        <authorList>
            <person name="Chen X."/>
        </authorList>
    </citation>
    <scope>NUCLEOTIDE SEQUENCE [LARGE SCALE GENOMIC DNA]</scope>
    <source>
        <strain evidence="11">cv. Fuhuasheng</strain>
        <tissue evidence="10">Leaves</tissue>
    </source>
</reference>
<dbReference type="GO" id="GO:0015031">
    <property type="term" value="P:protein transport"/>
    <property type="evidence" value="ECO:0007669"/>
    <property type="project" value="UniProtKB-KW"/>
</dbReference>
<protein>
    <recommendedName>
        <fullName evidence="8">Membrin</fullName>
    </recommendedName>
</protein>
<sequence length="223" mass="25762">MEGGGTALSDVYQSAKKLLLKTRDGVERLKRFDYSASSDLSFSLSDLSLSLCVQMDRFWHSSLPSTRPLEKWLCCEFWCRKVEQIVEEADSLKQPLDKYNIKNQKWIKEAKERAEILGRANGDSNHVLRIFDEEAQAMQSVRNSRLELQNSIALGKTILSSIHGQRERLKSARRKAFDVLNIVGMSNSVLRLIERRNHVDQQIKYAAILLTVIFLFAFVLWRR</sequence>
<organism evidence="10 11">
    <name type="scientific">Arachis hypogaea</name>
    <name type="common">Peanut</name>
    <dbReference type="NCBI Taxonomy" id="3818"/>
    <lineage>
        <taxon>Eukaryota</taxon>
        <taxon>Viridiplantae</taxon>
        <taxon>Streptophyta</taxon>
        <taxon>Embryophyta</taxon>
        <taxon>Tracheophyta</taxon>
        <taxon>Spermatophyta</taxon>
        <taxon>Magnoliopsida</taxon>
        <taxon>eudicotyledons</taxon>
        <taxon>Gunneridae</taxon>
        <taxon>Pentapetalae</taxon>
        <taxon>rosids</taxon>
        <taxon>fabids</taxon>
        <taxon>Fabales</taxon>
        <taxon>Fabaceae</taxon>
        <taxon>Papilionoideae</taxon>
        <taxon>50 kb inversion clade</taxon>
        <taxon>dalbergioids sensu lato</taxon>
        <taxon>Dalbergieae</taxon>
        <taxon>Pterocarpus clade</taxon>
        <taxon>Arachis</taxon>
    </lineage>
</organism>
<keyword evidence="4 8" id="KW-0653">Protein transport</keyword>
<comment type="similarity">
    <text evidence="8">Belongs to the GOSR2 family.</text>
</comment>
<evidence type="ECO:0000256" key="5">
    <source>
        <dbReference type="ARBA" id="ARBA00022989"/>
    </source>
</evidence>
<dbReference type="Pfam" id="PF12352">
    <property type="entry name" value="V-SNARE_C"/>
    <property type="match status" value="1"/>
</dbReference>
<evidence type="ECO:0000313" key="11">
    <source>
        <dbReference type="Proteomes" id="UP000289738"/>
    </source>
</evidence>
<comment type="function">
    <text evidence="8">Involved in transport of proteins from the cis/medial-Golgi to the trans-Golgi network.</text>
</comment>
<proteinExistence type="inferred from homology"/>
<evidence type="ECO:0000256" key="6">
    <source>
        <dbReference type="ARBA" id="ARBA00023034"/>
    </source>
</evidence>
<dbReference type="GO" id="GO:0000139">
    <property type="term" value="C:Golgi membrane"/>
    <property type="evidence" value="ECO:0007669"/>
    <property type="project" value="UniProtKB-SubCell"/>
</dbReference>
<dbReference type="InterPro" id="IPR027027">
    <property type="entry name" value="GOSR2/Membrin/Bos1"/>
</dbReference>
<dbReference type="STRING" id="3818.A0A445DUD3"/>
<dbReference type="Proteomes" id="UP000289738">
    <property type="component" value="Chromosome A03"/>
</dbReference>
<gene>
    <name evidence="10" type="ORF">Ahy_A03g012853</name>
</gene>
<dbReference type="GO" id="GO:0031201">
    <property type="term" value="C:SNARE complex"/>
    <property type="evidence" value="ECO:0007669"/>
    <property type="project" value="TreeGrafter"/>
</dbReference>
<dbReference type="PANTHER" id="PTHR21230:SF1">
    <property type="entry name" value="GOLGI SNAP RECEPTOR COMPLEX MEMBER 2"/>
    <property type="match status" value="1"/>
</dbReference>
<dbReference type="PANTHER" id="PTHR21230">
    <property type="entry name" value="VESICLE TRANSPORT V-SNARE PROTEIN VTI1-RELATED"/>
    <property type="match status" value="1"/>
</dbReference>
<keyword evidence="6" id="KW-0333">Golgi apparatus</keyword>
<dbReference type="GO" id="GO:0005484">
    <property type="term" value="F:SNAP receptor activity"/>
    <property type="evidence" value="ECO:0007669"/>
    <property type="project" value="InterPro"/>
</dbReference>